<proteinExistence type="predicted"/>
<dbReference type="Proteomes" id="UP000053958">
    <property type="component" value="Unassembled WGS sequence"/>
</dbReference>
<keyword evidence="3" id="KW-1185">Reference proteome</keyword>
<dbReference type="OrthoDB" id="506498at2759"/>
<gene>
    <name evidence="2" type="ORF">T310_0058</name>
</gene>
<evidence type="ECO:0000259" key="1">
    <source>
        <dbReference type="Pfam" id="PF13649"/>
    </source>
</evidence>
<dbReference type="InterPro" id="IPR029063">
    <property type="entry name" value="SAM-dependent_MTases_sf"/>
</dbReference>
<sequence>MANPESGTVELPRDLLELVTVLGRDFQKYAIDNRIYFSPVDDDEADRLELQQRVFNLLFDDRLIFPPIHNPQRVLDCGYGTGNWVVEVAEQYPNCEVIGVDISPHLRPDDMPDNLWLQADDLNCPFTFPSRHFDLVHSRLVASGINKTRWQSYVKDLARVTKRGGWVQMVEIYFNVQSDNGSITDQHALRQWSSKYIRSLEDLKDLRVGPRLGTLLREAGLVEVDTRMIQLPLSAWPSDPRMRQIGALNRDNVHRFLSSMALYPLTQRLHMSEQEFEDLIARARQEADDHSLKAYFPLQMILSYTQILRLKNSQNICRLDPDKLWLALQLRHRLAHNLDPHMPWEENAGAVMPDMYDKTARQQDVMRWKRMRQTGSTREIARLVLPLEWLGSSGGQKGLRRGTGIRRSLETVDALGGGGGHYLRGRQQSVHTQPATGVSHDCHQLPGTGRGVAAVTSARWNLHLAVTQPVRRSNRPDAVRGRRVLWDGIPSRN</sequence>
<evidence type="ECO:0000313" key="3">
    <source>
        <dbReference type="Proteomes" id="UP000053958"/>
    </source>
</evidence>
<dbReference type="EMBL" id="LASV01000007">
    <property type="protein sequence ID" value="KKA25855.1"/>
    <property type="molecule type" value="Genomic_DNA"/>
</dbReference>
<feature type="domain" description="Methyltransferase" evidence="1">
    <location>
        <begin position="74"/>
        <end position="165"/>
    </location>
</feature>
<dbReference type="GO" id="GO:0008168">
    <property type="term" value="F:methyltransferase activity"/>
    <property type="evidence" value="ECO:0007669"/>
    <property type="project" value="TreeGrafter"/>
</dbReference>
<dbReference type="AlphaFoldDB" id="A0A0F4Z6A5"/>
<dbReference type="InterPro" id="IPR041698">
    <property type="entry name" value="Methyltransf_25"/>
</dbReference>
<dbReference type="GeneID" id="25312122"/>
<reference evidence="2 3" key="1">
    <citation type="submission" date="2015-04" db="EMBL/GenBank/DDBJ databases">
        <authorList>
            <person name="Heijne W.H."/>
            <person name="Fedorova N.D."/>
            <person name="Nierman W.C."/>
            <person name="Vollebregt A.W."/>
            <person name="Zhao Z."/>
            <person name="Wu L."/>
            <person name="Kumar M."/>
            <person name="Stam H."/>
            <person name="van den Berg M.A."/>
            <person name="Pel H.J."/>
        </authorList>
    </citation>
    <scope>NUCLEOTIDE SEQUENCE [LARGE SCALE GENOMIC DNA]</scope>
    <source>
        <strain evidence="2 3">CBS 393.64</strain>
    </source>
</reference>
<dbReference type="RefSeq" id="XP_013332467.1">
    <property type="nucleotide sequence ID" value="XM_013477013.1"/>
</dbReference>
<dbReference type="PANTHER" id="PTHR43591:SF24">
    <property type="entry name" value="2-METHOXY-6-POLYPRENYL-1,4-BENZOQUINOL METHYLASE, MITOCHONDRIAL"/>
    <property type="match status" value="1"/>
</dbReference>
<dbReference type="Pfam" id="PF13649">
    <property type="entry name" value="Methyltransf_25"/>
    <property type="match status" value="1"/>
</dbReference>
<dbReference type="CDD" id="cd02440">
    <property type="entry name" value="AdoMet_MTases"/>
    <property type="match status" value="1"/>
</dbReference>
<dbReference type="STRING" id="1408163.A0A0F4Z6A5"/>
<comment type="caution">
    <text evidence="2">The sequence shown here is derived from an EMBL/GenBank/DDBJ whole genome shotgun (WGS) entry which is preliminary data.</text>
</comment>
<dbReference type="PANTHER" id="PTHR43591">
    <property type="entry name" value="METHYLTRANSFERASE"/>
    <property type="match status" value="1"/>
</dbReference>
<accession>A0A0F4Z6A5</accession>
<organism evidence="2 3">
    <name type="scientific">Rasamsonia emersonii (strain ATCC 16479 / CBS 393.64 / IMI 116815)</name>
    <dbReference type="NCBI Taxonomy" id="1408163"/>
    <lineage>
        <taxon>Eukaryota</taxon>
        <taxon>Fungi</taxon>
        <taxon>Dikarya</taxon>
        <taxon>Ascomycota</taxon>
        <taxon>Pezizomycotina</taxon>
        <taxon>Eurotiomycetes</taxon>
        <taxon>Eurotiomycetidae</taxon>
        <taxon>Eurotiales</taxon>
        <taxon>Trichocomaceae</taxon>
        <taxon>Rasamsonia</taxon>
    </lineage>
</organism>
<dbReference type="Gene3D" id="3.40.50.150">
    <property type="entry name" value="Vaccinia Virus protein VP39"/>
    <property type="match status" value="1"/>
</dbReference>
<protein>
    <recommendedName>
        <fullName evidence="1">Methyltransferase domain-containing protein</fullName>
    </recommendedName>
</protein>
<dbReference type="SUPFAM" id="SSF53335">
    <property type="entry name" value="S-adenosyl-L-methionine-dependent methyltransferases"/>
    <property type="match status" value="1"/>
</dbReference>
<name>A0A0F4Z6A5_RASE3</name>
<evidence type="ECO:0000313" key="2">
    <source>
        <dbReference type="EMBL" id="KKA25855.1"/>
    </source>
</evidence>